<dbReference type="SUPFAM" id="SSF53056">
    <property type="entry name" value="beta-carbonic anhydrase, cab"/>
    <property type="match status" value="1"/>
</dbReference>
<accession>A0A1F7I264</accession>
<evidence type="ECO:0000313" key="1">
    <source>
        <dbReference type="EMBL" id="OGK37473.1"/>
    </source>
</evidence>
<organism evidence="1 2">
    <name type="scientific">Candidatus Roizmanbacteria bacterium RIFCSPHIGHO2_12_FULL_41_11</name>
    <dbReference type="NCBI Taxonomy" id="1802052"/>
    <lineage>
        <taxon>Bacteria</taxon>
        <taxon>Candidatus Roizmaniibacteriota</taxon>
    </lineage>
</organism>
<protein>
    <recommendedName>
        <fullName evidence="3">Carbonic anhydrase</fullName>
    </recommendedName>
</protein>
<dbReference type="AlphaFoldDB" id="A0A1F7I264"/>
<dbReference type="Pfam" id="PF20393">
    <property type="entry name" value="Pro_CA_2"/>
    <property type="match status" value="1"/>
</dbReference>
<dbReference type="InterPro" id="IPR036874">
    <property type="entry name" value="Carbonic_anhydrase_sf"/>
</dbReference>
<dbReference type="EMBL" id="MGAC01000040">
    <property type="protein sequence ID" value="OGK37473.1"/>
    <property type="molecule type" value="Genomic_DNA"/>
</dbReference>
<evidence type="ECO:0000313" key="2">
    <source>
        <dbReference type="Proteomes" id="UP000176803"/>
    </source>
</evidence>
<dbReference type="GO" id="GO:0004089">
    <property type="term" value="F:carbonate dehydratase activity"/>
    <property type="evidence" value="ECO:0007669"/>
    <property type="project" value="InterPro"/>
</dbReference>
<dbReference type="InterPro" id="IPR046871">
    <property type="entry name" value="Pro_CA_2"/>
</dbReference>
<evidence type="ECO:0008006" key="3">
    <source>
        <dbReference type="Google" id="ProtNLM"/>
    </source>
</evidence>
<comment type="caution">
    <text evidence="1">The sequence shown here is derived from an EMBL/GenBank/DDBJ whole genome shotgun (WGS) entry which is preliminary data.</text>
</comment>
<gene>
    <name evidence="1" type="ORF">A3F03_02715</name>
</gene>
<sequence length="132" mass="14794">MSSSSDTFFTSVGCMDGRSECAVARWGRKKFNVEYTDAITEAGLVGLLAKDHLDKYLIDSLENKIKISLEIHKSKNIVVSGHEDCAGHAVDEKQHKEDVLKTAELIRLMFPKIPVLPVYAKKINDSWTVEEL</sequence>
<dbReference type="Gene3D" id="3.40.1050.10">
    <property type="entry name" value="Carbonic anhydrase"/>
    <property type="match status" value="1"/>
</dbReference>
<dbReference type="Proteomes" id="UP000176803">
    <property type="component" value="Unassembled WGS sequence"/>
</dbReference>
<name>A0A1F7I264_9BACT</name>
<reference evidence="1 2" key="1">
    <citation type="journal article" date="2016" name="Nat. Commun.">
        <title>Thousands of microbial genomes shed light on interconnected biogeochemical processes in an aquifer system.</title>
        <authorList>
            <person name="Anantharaman K."/>
            <person name="Brown C.T."/>
            <person name="Hug L.A."/>
            <person name="Sharon I."/>
            <person name="Castelle C.J."/>
            <person name="Probst A.J."/>
            <person name="Thomas B.C."/>
            <person name="Singh A."/>
            <person name="Wilkins M.J."/>
            <person name="Karaoz U."/>
            <person name="Brodie E.L."/>
            <person name="Williams K.H."/>
            <person name="Hubbard S.S."/>
            <person name="Banfield J.F."/>
        </authorList>
    </citation>
    <scope>NUCLEOTIDE SEQUENCE [LARGE SCALE GENOMIC DNA]</scope>
</reference>
<proteinExistence type="predicted"/>
<dbReference type="GO" id="GO:0008270">
    <property type="term" value="F:zinc ion binding"/>
    <property type="evidence" value="ECO:0007669"/>
    <property type="project" value="InterPro"/>
</dbReference>